<organism evidence="2 3">
    <name type="scientific">Polaribacter marinivivus</name>
    <dbReference type="NCBI Taxonomy" id="1524260"/>
    <lineage>
        <taxon>Bacteria</taxon>
        <taxon>Pseudomonadati</taxon>
        <taxon>Bacteroidota</taxon>
        <taxon>Flavobacteriia</taxon>
        <taxon>Flavobacteriales</taxon>
        <taxon>Flavobacteriaceae</taxon>
    </lineage>
</organism>
<feature type="signal peptide" evidence="1">
    <location>
        <begin position="1"/>
        <end position="19"/>
    </location>
</feature>
<sequence length="424" mass="49808">MKIKTLILFLIGLSFNLTSQNQFSISGVIFDKKTKNPLPFASVVYVKKSLGTTSDINGNFSFTIFNAKKTDTILISHIGYKTLKLQVSEINKIKNIALLENTISLKEIIIKTKSNLKLKKFIKETILNYNNNKKQEPHIAIAHYREKAKKNSKYIMFMESVGYSVYAGKTNNASQLSNYKFFNKLSRAYVNHPKWKAYKKNEKNLTKETINPSGGSNLNAFRYTEIYGVLSKKNINRYKFKVDSTFFIKDDLVYVFNYKGNIDNGILYVIAKNKHIIKITSNTKKYYSQAFQKRIPAELEISFSYYINIPFISKIDAYIKHKDLTYTNTLTIKTQKFKDFKFSNKDYWSLNRYETNPYIFYDSIKWNQLGIKEDKDYYKIAIDLVESTSNLENHFKKFNNRWFFNTKKNNYNSIKIIEELKLNF</sequence>
<dbReference type="SUPFAM" id="SSF49464">
    <property type="entry name" value="Carboxypeptidase regulatory domain-like"/>
    <property type="match status" value="1"/>
</dbReference>
<feature type="chain" id="PRO_5046831313" evidence="1">
    <location>
        <begin position="20"/>
        <end position="424"/>
    </location>
</feature>
<evidence type="ECO:0000313" key="2">
    <source>
        <dbReference type="EMBL" id="MFC4267638.1"/>
    </source>
</evidence>
<dbReference type="Gene3D" id="2.60.40.1120">
    <property type="entry name" value="Carboxypeptidase-like, regulatory domain"/>
    <property type="match status" value="1"/>
</dbReference>
<dbReference type="InterPro" id="IPR008969">
    <property type="entry name" value="CarboxyPept-like_regulatory"/>
</dbReference>
<keyword evidence="1" id="KW-0732">Signal</keyword>
<keyword evidence="3" id="KW-1185">Reference proteome</keyword>
<dbReference type="Proteomes" id="UP001595826">
    <property type="component" value="Unassembled WGS sequence"/>
</dbReference>
<evidence type="ECO:0000313" key="3">
    <source>
        <dbReference type="Proteomes" id="UP001595826"/>
    </source>
</evidence>
<dbReference type="Pfam" id="PF13715">
    <property type="entry name" value="CarbopepD_reg_2"/>
    <property type="match status" value="1"/>
</dbReference>
<reference evidence="3" key="1">
    <citation type="journal article" date="2019" name="Int. J. Syst. Evol. Microbiol.">
        <title>The Global Catalogue of Microorganisms (GCM) 10K type strain sequencing project: providing services to taxonomists for standard genome sequencing and annotation.</title>
        <authorList>
            <consortium name="The Broad Institute Genomics Platform"/>
            <consortium name="The Broad Institute Genome Sequencing Center for Infectious Disease"/>
            <person name="Wu L."/>
            <person name="Ma J."/>
        </authorList>
    </citation>
    <scope>NUCLEOTIDE SEQUENCE [LARGE SCALE GENOMIC DNA]</scope>
    <source>
        <strain evidence="3">CECT 8655</strain>
    </source>
</reference>
<comment type="caution">
    <text evidence="2">The sequence shown here is derived from an EMBL/GenBank/DDBJ whole genome shotgun (WGS) entry which is preliminary data.</text>
</comment>
<evidence type="ECO:0000256" key="1">
    <source>
        <dbReference type="SAM" id="SignalP"/>
    </source>
</evidence>
<accession>A0ABV8R6M3</accession>
<proteinExistence type="predicted"/>
<gene>
    <name evidence="2" type="ORF">ACFOWD_01870</name>
</gene>
<protein>
    <submittedName>
        <fullName evidence="2">Carboxypeptidase-like regulatory domain-containing protein</fullName>
    </submittedName>
</protein>
<dbReference type="EMBL" id="JBHSCY010000001">
    <property type="protein sequence ID" value="MFC4267638.1"/>
    <property type="molecule type" value="Genomic_DNA"/>
</dbReference>
<dbReference type="RefSeq" id="WP_377407634.1">
    <property type="nucleotide sequence ID" value="NZ_JBHSCY010000001.1"/>
</dbReference>
<name>A0ABV8R6M3_9FLAO</name>